<comment type="caution">
    <text evidence="11">Lacks conserved residue(s) required for the propagation of feature annotation.</text>
</comment>
<keyword evidence="5 11" id="KW-0328">Glycosyltransferase</keyword>
<feature type="transmembrane region" description="Helical" evidence="11">
    <location>
        <begin position="128"/>
        <end position="147"/>
    </location>
</feature>
<dbReference type="PANTHER" id="PTHR12468">
    <property type="entry name" value="GPI MANNOSYLTRANSFERASE 2"/>
    <property type="match status" value="1"/>
</dbReference>
<dbReference type="InterPro" id="IPR007315">
    <property type="entry name" value="PIG-V/Gpi18"/>
</dbReference>
<dbReference type="PANTHER" id="PTHR12468:SF2">
    <property type="entry name" value="GPI MANNOSYLTRANSFERASE 2"/>
    <property type="match status" value="1"/>
</dbReference>
<keyword evidence="10 11" id="KW-0472">Membrane</keyword>
<evidence type="ECO:0000256" key="8">
    <source>
        <dbReference type="ARBA" id="ARBA00022824"/>
    </source>
</evidence>
<evidence type="ECO:0000256" key="7">
    <source>
        <dbReference type="ARBA" id="ARBA00022692"/>
    </source>
</evidence>
<keyword evidence="13" id="KW-1185">Reference proteome</keyword>
<gene>
    <name evidence="12" type="ORF">IRJ41_008533</name>
</gene>
<evidence type="ECO:0000313" key="12">
    <source>
        <dbReference type="EMBL" id="KAI7806589.1"/>
    </source>
</evidence>
<comment type="pathway">
    <text evidence="2 11">Glycolipid biosynthesis; glycosylphosphatidylinositol-anchor biosynthesis.</text>
</comment>
<comment type="subcellular location">
    <subcellularLocation>
        <location evidence="1 11">Endoplasmic reticulum membrane</location>
        <topology evidence="1 11">Multi-pass membrane protein</topology>
    </subcellularLocation>
</comment>
<feature type="transmembrane region" description="Helical" evidence="11">
    <location>
        <begin position="191"/>
        <end position="212"/>
    </location>
</feature>
<keyword evidence="9 11" id="KW-1133">Transmembrane helix</keyword>
<keyword evidence="4 11" id="KW-0337">GPI-anchor biosynthesis</keyword>
<evidence type="ECO:0000256" key="4">
    <source>
        <dbReference type="ARBA" id="ARBA00022502"/>
    </source>
</evidence>
<dbReference type="GO" id="GO:0000009">
    <property type="term" value="F:alpha-1,6-mannosyltransferase activity"/>
    <property type="evidence" value="ECO:0007669"/>
    <property type="project" value="InterPro"/>
</dbReference>
<evidence type="ECO:0000256" key="2">
    <source>
        <dbReference type="ARBA" id="ARBA00004687"/>
    </source>
</evidence>
<name>A0A9W7WQP3_TRIRA</name>
<dbReference type="Proteomes" id="UP001059041">
    <property type="component" value="Linkage Group LG8"/>
</dbReference>
<dbReference type="EC" id="2.4.1.-" evidence="11"/>
<reference evidence="12" key="1">
    <citation type="submission" date="2021-02" db="EMBL/GenBank/DDBJ databases">
        <title>Comparative genomics reveals that relaxation of natural selection precedes convergent phenotypic evolution of cavefish.</title>
        <authorList>
            <person name="Peng Z."/>
        </authorList>
    </citation>
    <scope>NUCLEOTIDE SEQUENCE</scope>
    <source>
        <tissue evidence="12">Muscle</tissue>
    </source>
</reference>
<keyword evidence="8 11" id="KW-0256">Endoplasmic reticulum</keyword>
<evidence type="ECO:0000256" key="6">
    <source>
        <dbReference type="ARBA" id="ARBA00022679"/>
    </source>
</evidence>
<keyword evidence="7 11" id="KW-0812">Transmembrane</keyword>
<dbReference type="GO" id="GO:0005789">
    <property type="term" value="C:endoplasmic reticulum membrane"/>
    <property type="evidence" value="ECO:0007669"/>
    <property type="project" value="UniProtKB-SubCell"/>
</dbReference>
<dbReference type="GO" id="GO:0031501">
    <property type="term" value="C:mannosyltransferase complex"/>
    <property type="evidence" value="ECO:0007669"/>
    <property type="project" value="TreeGrafter"/>
</dbReference>
<feature type="transmembrane region" description="Helical" evidence="11">
    <location>
        <begin position="529"/>
        <end position="548"/>
    </location>
</feature>
<evidence type="ECO:0000256" key="9">
    <source>
        <dbReference type="ARBA" id="ARBA00022989"/>
    </source>
</evidence>
<keyword evidence="6 11" id="KW-0808">Transferase</keyword>
<dbReference type="EMBL" id="JAFHDT010000008">
    <property type="protein sequence ID" value="KAI7806589.1"/>
    <property type="molecule type" value="Genomic_DNA"/>
</dbReference>
<feature type="transmembrane region" description="Helical" evidence="11">
    <location>
        <begin position="433"/>
        <end position="453"/>
    </location>
</feature>
<organism evidence="12 13">
    <name type="scientific">Triplophysa rosa</name>
    <name type="common">Cave loach</name>
    <dbReference type="NCBI Taxonomy" id="992332"/>
    <lineage>
        <taxon>Eukaryota</taxon>
        <taxon>Metazoa</taxon>
        <taxon>Chordata</taxon>
        <taxon>Craniata</taxon>
        <taxon>Vertebrata</taxon>
        <taxon>Euteleostomi</taxon>
        <taxon>Actinopterygii</taxon>
        <taxon>Neopterygii</taxon>
        <taxon>Teleostei</taxon>
        <taxon>Ostariophysi</taxon>
        <taxon>Cypriniformes</taxon>
        <taxon>Nemacheilidae</taxon>
        <taxon>Triplophysa</taxon>
    </lineage>
</organism>
<protein>
    <recommendedName>
        <fullName evidence="11">GPI mannosyltransferase 2</fullName>
        <ecNumber evidence="11">2.4.1.-</ecNumber>
    </recommendedName>
</protein>
<dbReference type="GO" id="GO:0006506">
    <property type="term" value="P:GPI anchor biosynthetic process"/>
    <property type="evidence" value="ECO:0007669"/>
    <property type="project" value="UniProtKB-KW"/>
</dbReference>
<evidence type="ECO:0000256" key="10">
    <source>
        <dbReference type="ARBA" id="ARBA00023136"/>
    </source>
</evidence>
<evidence type="ECO:0000256" key="11">
    <source>
        <dbReference type="RuleBase" id="RU363112"/>
    </source>
</evidence>
<comment type="similarity">
    <text evidence="3 11">Belongs to the PIGV family.</text>
</comment>
<comment type="function">
    <text evidence="11">Mannosyltransferase involved in glycosylphosphatidylinositol-anchor biosynthesis.</text>
</comment>
<evidence type="ECO:0000256" key="3">
    <source>
        <dbReference type="ARBA" id="ARBA00008698"/>
    </source>
</evidence>
<dbReference type="AlphaFoldDB" id="A0A9W7WQP3"/>
<sequence length="556" mass="63419">MSNAPQKVYSIHSLVYTSISLVRNTFKIGDFYFDILYQNMPTSNHRTDHDVWTVVRFATLTRLLSLFLQAVLNAVVPDHVADAFSPPRTETPLLLDPTIETLLGGLSRWDAEHFLFIAERGYLYEHNFAFFPLFPVILRLLADIVLWGLSGLLSMHGRLLVAVAIGNSILFVLSAVALYKLSRLVLQDRKLALIAVLMYCLTPANVFMVAGYSETLFAGLTFEGLCLLEKGFTFGSCLLLGFATGARANGLVNAGFLLYLTLQRRLAHTRPLSKGAIESSRWCHYAWALARFLLTGAFYSAVIALPFCLFQFYGYQTFCHPTFTHKQVPPLLLNLAEEKGYRVPDALSPTPIWCQWRIPLLYSYIQDVYWDVGFLRYFHLKQIPNFILALPIATLGLVASYTYIKATPVFCMYLGLGDKGKHTKTHGFYNPRVFVYVVHSSVLLLFGVFCMHVQVLTRFLASSSPVIFWISSHLLCQYEPLLQDENRLNPDQRQQQKDHLKSGAKSAKDWMCSNNQIIYLLMHWRSCSFYTRCILGYFISYWFLGLALHCNFLPWT</sequence>
<feature type="transmembrane region" description="Helical" evidence="11">
    <location>
        <begin position="232"/>
        <end position="260"/>
    </location>
</feature>
<feature type="transmembrane region" description="Helical" evidence="11">
    <location>
        <begin position="386"/>
        <end position="404"/>
    </location>
</feature>
<feature type="transmembrane region" description="Helical" evidence="11">
    <location>
        <begin position="159"/>
        <end position="179"/>
    </location>
</feature>
<evidence type="ECO:0000313" key="13">
    <source>
        <dbReference type="Proteomes" id="UP001059041"/>
    </source>
</evidence>
<evidence type="ECO:0000256" key="5">
    <source>
        <dbReference type="ARBA" id="ARBA00022676"/>
    </source>
</evidence>
<comment type="caution">
    <text evidence="12">The sequence shown here is derived from an EMBL/GenBank/DDBJ whole genome shotgun (WGS) entry which is preliminary data.</text>
</comment>
<evidence type="ECO:0000256" key="1">
    <source>
        <dbReference type="ARBA" id="ARBA00004477"/>
    </source>
</evidence>
<dbReference type="Pfam" id="PF04188">
    <property type="entry name" value="Mannosyl_trans2"/>
    <property type="match status" value="1"/>
</dbReference>
<accession>A0A9W7WQP3</accession>
<dbReference type="GO" id="GO:0004376">
    <property type="term" value="F:GPI mannosyltransferase activity"/>
    <property type="evidence" value="ECO:0007669"/>
    <property type="project" value="InterPro"/>
</dbReference>
<proteinExistence type="inferred from homology"/>